<sequence length="136" mass="13361">MTTEQPQNGISVSGGMYIGSMSGGTAQSGDHAQVVTNPQGSTVSTGGQTGHQVLAAGPRLLADVARLRAQLPLLAADADGVAEADAGLAELERTGEAERGRLARLLELLTAGGSAVAALGAAAPVVQGLHALLGLG</sequence>
<protein>
    <submittedName>
        <fullName evidence="2">Uncharacterized protein</fullName>
    </submittedName>
</protein>
<dbReference type="Proteomes" id="UP000632289">
    <property type="component" value="Unassembled WGS sequence"/>
</dbReference>
<organism evidence="2 3">
    <name type="scientific">Streptomyces chumphonensis</name>
    <dbReference type="NCBI Taxonomy" id="1214925"/>
    <lineage>
        <taxon>Bacteria</taxon>
        <taxon>Bacillati</taxon>
        <taxon>Actinomycetota</taxon>
        <taxon>Actinomycetes</taxon>
        <taxon>Kitasatosporales</taxon>
        <taxon>Streptomycetaceae</taxon>
        <taxon>Streptomyces</taxon>
    </lineage>
</organism>
<dbReference type="AlphaFoldDB" id="A0A927IE35"/>
<keyword evidence="3" id="KW-1185">Reference proteome</keyword>
<feature type="compositionally biased region" description="Low complexity" evidence="1">
    <location>
        <begin position="39"/>
        <end position="50"/>
    </location>
</feature>
<evidence type="ECO:0000313" key="2">
    <source>
        <dbReference type="EMBL" id="MBD3933540.1"/>
    </source>
</evidence>
<reference evidence="2" key="1">
    <citation type="submission" date="2020-09" db="EMBL/GenBank/DDBJ databases">
        <title>Secondary metabolite and genome analysis of marine Streptomyces chumphonensis KK1-2T.</title>
        <authorList>
            <person name="Phongsopitanun W."/>
            <person name="Kanchanasin P."/>
            <person name="Pittayakhajonwut P."/>
            <person name="Suwanborirux K."/>
            <person name="Tanasupawat S."/>
        </authorList>
    </citation>
    <scope>NUCLEOTIDE SEQUENCE</scope>
    <source>
        <strain evidence="2">KK1-2</strain>
    </source>
</reference>
<name>A0A927IE35_9ACTN</name>
<evidence type="ECO:0000256" key="1">
    <source>
        <dbReference type="SAM" id="MobiDB-lite"/>
    </source>
</evidence>
<proteinExistence type="predicted"/>
<feature type="compositionally biased region" description="Polar residues" evidence="1">
    <location>
        <begin position="25"/>
        <end position="38"/>
    </location>
</feature>
<comment type="caution">
    <text evidence="2">The sequence shown here is derived from an EMBL/GenBank/DDBJ whole genome shotgun (WGS) entry which is preliminary data.</text>
</comment>
<dbReference type="RefSeq" id="WP_191210839.1">
    <property type="nucleotide sequence ID" value="NZ_BAABKL010000033.1"/>
</dbReference>
<evidence type="ECO:0000313" key="3">
    <source>
        <dbReference type="Proteomes" id="UP000632289"/>
    </source>
</evidence>
<feature type="region of interest" description="Disordered" evidence="1">
    <location>
        <begin position="21"/>
        <end position="50"/>
    </location>
</feature>
<gene>
    <name evidence="2" type="ORF">IF129_18525</name>
</gene>
<dbReference type="EMBL" id="JACXYU010000010">
    <property type="protein sequence ID" value="MBD3933540.1"/>
    <property type="molecule type" value="Genomic_DNA"/>
</dbReference>
<accession>A0A927IE35</accession>